<evidence type="ECO:0000313" key="2">
    <source>
        <dbReference type="EMBL" id="KAF5340527.1"/>
    </source>
</evidence>
<protein>
    <submittedName>
        <fullName evidence="2">Uncharacterized protein</fullName>
    </submittedName>
</protein>
<dbReference type="AlphaFoldDB" id="A0A8H5FL15"/>
<sequence length="314" mass="35030">MPRQPACTLLFQPSSFHTSFSPANVLLPAITHLPTSQTLPRKTIDSLTNETIRRRNWEPSVIPTDVKNSLWASLYPNTSLRAQTDTCYGVLRNRFRWCLVGNHPSLVFWVEAGNQRRYQRKVHCCFLQGLEQDSGVKDVVGRWVGHIAMRRMVCEEGGGEGGRSGVGAGAGAGKDKFTWMRREVEGLERLEGEIVEHHSETRSGRGRIQSVGADLGAFVEVGVQGCEVDGRIGYWLDTPRREHKPILIMAFYGIVLGGVLSRVIHRWSFGLRQEAKDAINAESAAAFFKGLKQDSGVKDVVGCWVGRITMRRIV</sequence>
<keyword evidence="1" id="KW-0472">Membrane</keyword>
<feature type="transmembrane region" description="Helical" evidence="1">
    <location>
        <begin position="246"/>
        <end position="264"/>
    </location>
</feature>
<organism evidence="2 3">
    <name type="scientific">Tetrapyrgos nigripes</name>
    <dbReference type="NCBI Taxonomy" id="182062"/>
    <lineage>
        <taxon>Eukaryota</taxon>
        <taxon>Fungi</taxon>
        <taxon>Dikarya</taxon>
        <taxon>Basidiomycota</taxon>
        <taxon>Agaricomycotina</taxon>
        <taxon>Agaricomycetes</taxon>
        <taxon>Agaricomycetidae</taxon>
        <taxon>Agaricales</taxon>
        <taxon>Marasmiineae</taxon>
        <taxon>Marasmiaceae</taxon>
        <taxon>Tetrapyrgos</taxon>
    </lineage>
</organism>
<keyword evidence="1" id="KW-0812">Transmembrane</keyword>
<evidence type="ECO:0000256" key="1">
    <source>
        <dbReference type="SAM" id="Phobius"/>
    </source>
</evidence>
<accession>A0A8H5FL15</accession>
<evidence type="ECO:0000313" key="3">
    <source>
        <dbReference type="Proteomes" id="UP000559256"/>
    </source>
</evidence>
<reference evidence="2 3" key="1">
    <citation type="journal article" date="2020" name="ISME J.">
        <title>Uncovering the hidden diversity of litter-decomposition mechanisms in mushroom-forming fungi.</title>
        <authorList>
            <person name="Floudas D."/>
            <person name="Bentzer J."/>
            <person name="Ahren D."/>
            <person name="Johansson T."/>
            <person name="Persson P."/>
            <person name="Tunlid A."/>
        </authorList>
    </citation>
    <scope>NUCLEOTIDE SEQUENCE [LARGE SCALE GENOMIC DNA]</scope>
    <source>
        <strain evidence="2 3">CBS 291.85</strain>
    </source>
</reference>
<comment type="caution">
    <text evidence="2">The sequence shown here is derived from an EMBL/GenBank/DDBJ whole genome shotgun (WGS) entry which is preliminary data.</text>
</comment>
<proteinExistence type="predicted"/>
<dbReference type="Proteomes" id="UP000559256">
    <property type="component" value="Unassembled WGS sequence"/>
</dbReference>
<keyword evidence="3" id="KW-1185">Reference proteome</keyword>
<gene>
    <name evidence="2" type="ORF">D9758_015830</name>
</gene>
<keyword evidence="1" id="KW-1133">Transmembrane helix</keyword>
<dbReference type="EMBL" id="JAACJM010000174">
    <property type="protein sequence ID" value="KAF5340527.1"/>
    <property type="molecule type" value="Genomic_DNA"/>
</dbReference>
<name>A0A8H5FL15_9AGAR</name>